<proteinExistence type="inferred from homology"/>
<evidence type="ECO:0000256" key="12">
    <source>
        <dbReference type="ARBA" id="ARBA00023170"/>
    </source>
</evidence>
<evidence type="ECO:0000256" key="8">
    <source>
        <dbReference type="ARBA" id="ARBA00022777"/>
    </source>
</evidence>
<evidence type="ECO:0000256" key="14">
    <source>
        <dbReference type="ARBA" id="ARBA00047899"/>
    </source>
</evidence>
<keyword evidence="10 18" id="KW-1133">Transmembrane helix</keyword>
<feature type="transmembrane region" description="Helical" evidence="18">
    <location>
        <begin position="28"/>
        <end position="47"/>
    </location>
</feature>
<evidence type="ECO:0000256" key="16">
    <source>
        <dbReference type="PROSITE-ProRule" id="PRU10141"/>
    </source>
</evidence>
<keyword evidence="8" id="KW-0418">Kinase</keyword>
<dbReference type="PROSITE" id="PS00108">
    <property type="entry name" value="PROTEIN_KINASE_ST"/>
    <property type="match status" value="1"/>
</dbReference>
<comment type="catalytic activity">
    <reaction evidence="15">
        <text>L-seryl-[protein] + ATP = O-phospho-L-seryl-[protein] + ADP + H(+)</text>
        <dbReference type="Rhea" id="RHEA:17989"/>
        <dbReference type="Rhea" id="RHEA-COMP:9863"/>
        <dbReference type="Rhea" id="RHEA-COMP:11604"/>
        <dbReference type="ChEBI" id="CHEBI:15378"/>
        <dbReference type="ChEBI" id="CHEBI:29999"/>
        <dbReference type="ChEBI" id="CHEBI:30616"/>
        <dbReference type="ChEBI" id="CHEBI:83421"/>
        <dbReference type="ChEBI" id="CHEBI:456216"/>
        <dbReference type="EC" id="2.7.11.1"/>
    </reaction>
</comment>
<evidence type="ECO:0000256" key="15">
    <source>
        <dbReference type="ARBA" id="ARBA00048679"/>
    </source>
</evidence>
<comment type="similarity">
    <text evidence="17">Belongs to the protein kinase superfamily.</text>
</comment>
<dbReference type="InterPro" id="IPR011009">
    <property type="entry name" value="Kinase-like_dom_sf"/>
</dbReference>
<evidence type="ECO:0000313" key="21">
    <source>
        <dbReference type="Proteomes" id="UP001630127"/>
    </source>
</evidence>
<name>A0ABD3A3W6_9GENT</name>
<dbReference type="PROSITE" id="PS50011">
    <property type="entry name" value="PROTEIN_KINASE_DOM"/>
    <property type="match status" value="1"/>
</dbReference>
<keyword evidence="21" id="KW-1185">Reference proteome</keyword>
<sequence>MAERVGTLPALAPEKMGNRGSFLARKHVWGGIIMVIVAVFVIGWLIFCYKRKLYAGCCKFRRNRTGKLDAGKMWLRRFQLEELQKATNNFSKDCLIGTGAFGNVYVGSFETEGILAIKKLHPSSCTSIDEFRNEVRLISQVKHENLVELVGFCEQAGPRGEKILLYEYVSNGSLIDYIMGRGGRSLTWRQRVNIAIGAARGIAHLHEGVKPSIIHRDIKPSNILVTENFEAKVSDFGLVKSGPVGDQSHVSSQVKGTPGYLDPAYCASLHLSPFTDVYSFGVILLQLVAARPAVDSSRGYPNVHIVDWARSSLERGRVHEIIDSNLLLEECNIEIMLKMGQLGLKCVVDMPKERPTMTQVRQELETALHSVQIFIPKQHSLNSPELSRFRSGSAVYGSCRSIDNGYSQRSISIDGIGLQRFHVDMDSHSFRSSSLKCFEHSISMEAAAASNLRGISEEMSTSMDEDLVKTPNKFSLPMILA</sequence>
<dbReference type="GO" id="GO:0005524">
    <property type="term" value="F:ATP binding"/>
    <property type="evidence" value="ECO:0007669"/>
    <property type="project" value="UniProtKB-UniRule"/>
</dbReference>
<dbReference type="Gene3D" id="3.30.200.20">
    <property type="entry name" value="Phosphorylase Kinase, domain 1"/>
    <property type="match status" value="1"/>
</dbReference>
<dbReference type="InterPro" id="IPR008271">
    <property type="entry name" value="Ser/Thr_kinase_AS"/>
</dbReference>
<reference evidence="20 21" key="1">
    <citation type="submission" date="2024-11" db="EMBL/GenBank/DDBJ databases">
        <title>A near-complete genome assembly of Cinchona calisaya.</title>
        <authorList>
            <person name="Lian D.C."/>
            <person name="Zhao X.W."/>
            <person name="Wei L."/>
        </authorList>
    </citation>
    <scope>NUCLEOTIDE SEQUENCE [LARGE SCALE GENOMIC DNA]</scope>
    <source>
        <tissue evidence="20">Nenye</tissue>
    </source>
</reference>
<dbReference type="EMBL" id="JBJUIK010000006">
    <property type="protein sequence ID" value="KAL3525225.1"/>
    <property type="molecule type" value="Genomic_DNA"/>
</dbReference>
<dbReference type="PANTHER" id="PTHR47973">
    <property type="entry name" value="CYSTEINE-RICH RECEPTOR-LIKE PROTEIN KINASE 3"/>
    <property type="match status" value="1"/>
</dbReference>
<feature type="domain" description="Protein kinase" evidence="19">
    <location>
        <begin position="90"/>
        <end position="375"/>
    </location>
</feature>
<evidence type="ECO:0000256" key="5">
    <source>
        <dbReference type="ARBA" id="ARBA00022692"/>
    </source>
</evidence>
<dbReference type="InterPro" id="IPR052059">
    <property type="entry name" value="CR_Ser/Thr_kinase"/>
</dbReference>
<evidence type="ECO:0000256" key="9">
    <source>
        <dbReference type="ARBA" id="ARBA00022840"/>
    </source>
</evidence>
<evidence type="ECO:0000256" key="18">
    <source>
        <dbReference type="SAM" id="Phobius"/>
    </source>
</evidence>
<keyword evidence="12" id="KW-0675">Receptor</keyword>
<dbReference type="Gene3D" id="1.10.510.10">
    <property type="entry name" value="Transferase(Phosphotransferase) domain 1"/>
    <property type="match status" value="1"/>
</dbReference>
<evidence type="ECO:0000313" key="20">
    <source>
        <dbReference type="EMBL" id="KAL3525225.1"/>
    </source>
</evidence>
<dbReference type="AlphaFoldDB" id="A0ABD3A3W6"/>
<dbReference type="Pfam" id="PF00069">
    <property type="entry name" value="Pkinase"/>
    <property type="match status" value="1"/>
</dbReference>
<dbReference type="EC" id="2.7.11.1" evidence="2"/>
<keyword evidence="11 18" id="KW-0472">Membrane</keyword>
<accession>A0ABD3A3W6</accession>
<dbReference type="SMART" id="SM00220">
    <property type="entry name" value="S_TKc"/>
    <property type="match status" value="1"/>
</dbReference>
<dbReference type="PROSITE" id="PS00107">
    <property type="entry name" value="PROTEIN_KINASE_ATP"/>
    <property type="match status" value="1"/>
</dbReference>
<evidence type="ECO:0000256" key="11">
    <source>
        <dbReference type="ARBA" id="ARBA00023136"/>
    </source>
</evidence>
<keyword evidence="6" id="KW-0732">Signal</keyword>
<evidence type="ECO:0000256" key="2">
    <source>
        <dbReference type="ARBA" id="ARBA00012513"/>
    </source>
</evidence>
<evidence type="ECO:0000256" key="13">
    <source>
        <dbReference type="ARBA" id="ARBA00023180"/>
    </source>
</evidence>
<keyword evidence="4" id="KW-0808">Transferase</keyword>
<dbReference type="FunFam" id="3.30.200.20:FF:000039">
    <property type="entry name" value="receptor-like protein kinase FERONIA"/>
    <property type="match status" value="1"/>
</dbReference>
<dbReference type="InterPro" id="IPR017441">
    <property type="entry name" value="Protein_kinase_ATP_BS"/>
</dbReference>
<keyword evidence="3 17" id="KW-0723">Serine/threonine-protein kinase</keyword>
<evidence type="ECO:0000256" key="6">
    <source>
        <dbReference type="ARBA" id="ARBA00022729"/>
    </source>
</evidence>
<dbReference type="GO" id="GO:0016020">
    <property type="term" value="C:membrane"/>
    <property type="evidence" value="ECO:0007669"/>
    <property type="project" value="UniProtKB-SubCell"/>
</dbReference>
<evidence type="ECO:0000256" key="7">
    <source>
        <dbReference type="ARBA" id="ARBA00022741"/>
    </source>
</evidence>
<evidence type="ECO:0000256" key="1">
    <source>
        <dbReference type="ARBA" id="ARBA00004479"/>
    </source>
</evidence>
<dbReference type="SUPFAM" id="SSF56112">
    <property type="entry name" value="Protein kinase-like (PK-like)"/>
    <property type="match status" value="1"/>
</dbReference>
<keyword evidence="13" id="KW-0325">Glycoprotein</keyword>
<evidence type="ECO:0000256" key="4">
    <source>
        <dbReference type="ARBA" id="ARBA00022679"/>
    </source>
</evidence>
<gene>
    <name evidence="20" type="ORF">ACH5RR_013597</name>
</gene>
<evidence type="ECO:0000256" key="17">
    <source>
        <dbReference type="RuleBase" id="RU000304"/>
    </source>
</evidence>
<dbReference type="Proteomes" id="UP001630127">
    <property type="component" value="Unassembled WGS sequence"/>
</dbReference>
<evidence type="ECO:0000256" key="10">
    <source>
        <dbReference type="ARBA" id="ARBA00022989"/>
    </source>
</evidence>
<dbReference type="InterPro" id="IPR000719">
    <property type="entry name" value="Prot_kinase_dom"/>
</dbReference>
<comment type="caution">
    <text evidence="20">The sequence shown here is derived from an EMBL/GenBank/DDBJ whole genome shotgun (WGS) entry which is preliminary data.</text>
</comment>
<keyword evidence="7 16" id="KW-0547">Nucleotide-binding</keyword>
<evidence type="ECO:0000259" key="19">
    <source>
        <dbReference type="PROSITE" id="PS50011"/>
    </source>
</evidence>
<organism evidence="20 21">
    <name type="scientific">Cinchona calisaya</name>
    <dbReference type="NCBI Taxonomy" id="153742"/>
    <lineage>
        <taxon>Eukaryota</taxon>
        <taxon>Viridiplantae</taxon>
        <taxon>Streptophyta</taxon>
        <taxon>Embryophyta</taxon>
        <taxon>Tracheophyta</taxon>
        <taxon>Spermatophyta</taxon>
        <taxon>Magnoliopsida</taxon>
        <taxon>eudicotyledons</taxon>
        <taxon>Gunneridae</taxon>
        <taxon>Pentapetalae</taxon>
        <taxon>asterids</taxon>
        <taxon>lamiids</taxon>
        <taxon>Gentianales</taxon>
        <taxon>Rubiaceae</taxon>
        <taxon>Cinchonoideae</taxon>
        <taxon>Cinchoneae</taxon>
        <taxon>Cinchona</taxon>
    </lineage>
</organism>
<keyword evidence="9 16" id="KW-0067">ATP-binding</keyword>
<dbReference type="CDD" id="cd14066">
    <property type="entry name" value="STKc_IRAK"/>
    <property type="match status" value="1"/>
</dbReference>
<keyword evidence="5 18" id="KW-0812">Transmembrane</keyword>
<dbReference type="GO" id="GO:0004674">
    <property type="term" value="F:protein serine/threonine kinase activity"/>
    <property type="evidence" value="ECO:0007669"/>
    <property type="project" value="UniProtKB-KW"/>
</dbReference>
<dbReference type="FunFam" id="1.10.510.10:FF:000287">
    <property type="entry name" value="probable LRR receptor-like serine/threonine-protein kinase RKF3"/>
    <property type="match status" value="1"/>
</dbReference>
<evidence type="ECO:0000256" key="3">
    <source>
        <dbReference type="ARBA" id="ARBA00022527"/>
    </source>
</evidence>
<protein>
    <recommendedName>
        <fullName evidence="2">non-specific serine/threonine protein kinase</fullName>
        <ecNumber evidence="2">2.7.11.1</ecNumber>
    </recommendedName>
</protein>
<comment type="subcellular location">
    <subcellularLocation>
        <location evidence="1">Membrane</location>
        <topology evidence="1">Single-pass type I membrane protein</topology>
    </subcellularLocation>
</comment>
<comment type="catalytic activity">
    <reaction evidence="14">
        <text>L-threonyl-[protein] + ATP = O-phospho-L-threonyl-[protein] + ADP + H(+)</text>
        <dbReference type="Rhea" id="RHEA:46608"/>
        <dbReference type="Rhea" id="RHEA-COMP:11060"/>
        <dbReference type="Rhea" id="RHEA-COMP:11605"/>
        <dbReference type="ChEBI" id="CHEBI:15378"/>
        <dbReference type="ChEBI" id="CHEBI:30013"/>
        <dbReference type="ChEBI" id="CHEBI:30616"/>
        <dbReference type="ChEBI" id="CHEBI:61977"/>
        <dbReference type="ChEBI" id="CHEBI:456216"/>
        <dbReference type="EC" id="2.7.11.1"/>
    </reaction>
</comment>
<feature type="binding site" evidence="16">
    <location>
        <position position="119"/>
    </location>
    <ligand>
        <name>ATP</name>
        <dbReference type="ChEBI" id="CHEBI:30616"/>
    </ligand>
</feature>